<dbReference type="HOGENOM" id="CLU_3214611_0_0_9"/>
<protein>
    <submittedName>
        <fullName evidence="1">Uncharacterized protein</fullName>
    </submittedName>
</protein>
<evidence type="ECO:0000313" key="2">
    <source>
        <dbReference type="Proteomes" id="UP000004910"/>
    </source>
</evidence>
<dbReference type="EMBL" id="ABIK02000010">
    <property type="protein sequence ID" value="EDS74708.1"/>
    <property type="molecule type" value="Genomic_DNA"/>
</dbReference>
<dbReference type="STRING" id="428126.CLOSPI_01485"/>
<dbReference type="Proteomes" id="UP000004910">
    <property type="component" value="Unassembled WGS sequence"/>
</dbReference>
<comment type="caution">
    <text evidence="1">The sequence shown here is derived from an EMBL/GenBank/DDBJ whole genome shotgun (WGS) entry which is preliminary data.</text>
</comment>
<dbReference type="AlphaFoldDB" id="B1C2M3"/>
<organism evidence="1 2">
    <name type="scientific">Thomasclavelia spiroformis DSM 1552</name>
    <dbReference type="NCBI Taxonomy" id="428126"/>
    <lineage>
        <taxon>Bacteria</taxon>
        <taxon>Bacillati</taxon>
        <taxon>Bacillota</taxon>
        <taxon>Erysipelotrichia</taxon>
        <taxon>Erysipelotrichales</taxon>
        <taxon>Coprobacillaceae</taxon>
        <taxon>Thomasclavelia</taxon>
    </lineage>
</organism>
<reference evidence="1" key="1">
    <citation type="submission" date="2008-02" db="EMBL/GenBank/DDBJ databases">
        <authorList>
            <person name="Fulton L."/>
            <person name="Clifton S."/>
            <person name="Fulton B."/>
            <person name="Xu J."/>
            <person name="Minx P."/>
            <person name="Pepin K.H."/>
            <person name="Johnson M."/>
            <person name="Thiruvilangam P."/>
            <person name="Bhonagiri V."/>
            <person name="Nash W.E."/>
            <person name="Mardis E.R."/>
            <person name="Wilson R.K."/>
        </authorList>
    </citation>
    <scope>NUCLEOTIDE SEQUENCE [LARGE SCALE GENOMIC DNA]</scope>
    <source>
        <strain evidence="1">DSM 1552</strain>
    </source>
</reference>
<gene>
    <name evidence="1" type="ORF">CLOSPI_01485</name>
</gene>
<dbReference type="GeneID" id="94017233"/>
<accession>B1C2M3</accession>
<dbReference type="RefSeq" id="WP_004610000.1">
    <property type="nucleotide sequence ID" value="NZ_CP102275.1"/>
</dbReference>
<keyword evidence="2" id="KW-1185">Reference proteome</keyword>
<proteinExistence type="predicted"/>
<name>B1C2M3_9FIRM</name>
<reference evidence="1" key="2">
    <citation type="submission" date="2014-06" db="EMBL/GenBank/DDBJ databases">
        <title>Draft genome sequence of Clostridium spiroforme (DSM 1552).</title>
        <authorList>
            <person name="Sudarsanam P."/>
            <person name="Ley R."/>
            <person name="Guruge J."/>
            <person name="Turnbaugh P.J."/>
            <person name="Mahowald M."/>
            <person name="Liep D."/>
            <person name="Gordon J."/>
        </authorList>
    </citation>
    <scope>NUCLEOTIDE SEQUENCE</scope>
    <source>
        <strain evidence="1">DSM 1552</strain>
    </source>
</reference>
<evidence type="ECO:0000313" key="1">
    <source>
        <dbReference type="EMBL" id="EDS74708.1"/>
    </source>
</evidence>
<sequence>MKSPGLNYVFKYENILKDDYFQELLQKYTEELNKMATYIVNQKI</sequence>